<accession>A0A2V1DPF8</accession>
<sequence>MCFTGIFHKKSKAPLEMNSGGSRGRHAGDLCHRGDRSKSRSHREHHQHHHHYENTRDRHDSYAGYGGENSSTYEDKRRSQTEYTYQTGSGRSETVTVEEEHRTRPRHRNSHGSRRHREREKNARYSERAYHQHSSSSLTTQRQYNHSSRDRYRNAGYPDGISYAKPYNTVDPNQPRYSKRRDERHWKDERDDCIPNTELSSADATDRLMLKSWQTYADYGELSNREKEVRAHFKQLEGHYDPPDREAFHRCAEIFSIYVENFRAVYEKFRASYATSQKAIRDNHETAGESGDWAVVSTQQWVDKIMGKKEKVDRMEEEVKRMRANLM</sequence>
<feature type="region of interest" description="Disordered" evidence="1">
    <location>
        <begin position="13"/>
        <end position="184"/>
    </location>
</feature>
<reference evidence="2 3" key="1">
    <citation type="journal article" date="2018" name="Sci. Rep.">
        <title>Comparative genomics provides insights into the lifestyle and reveals functional heterogeneity of dark septate endophytic fungi.</title>
        <authorList>
            <person name="Knapp D.G."/>
            <person name="Nemeth J.B."/>
            <person name="Barry K."/>
            <person name="Hainaut M."/>
            <person name="Henrissat B."/>
            <person name="Johnson J."/>
            <person name="Kuo A."/>
            <person name="Lim J.H.P."/>
            <person name="Lipzen A."/>
            <person name="Nolan M."/>
            <person name="Ohm R.A."/>
            <person name="Tamas L."/>
            <person name="Grigoriev I.V."/>
            <person name="Spatafora J.W."/>
            <person name="Nagy L.G."/>
            <person name="Kovacs G.M."/>
        </authorList>
    </citation>
    <scope>NUCLEOTIDE SEQUENCE [LARGE SCALE GENOMIC DNA]</scope>
    <source>
        <strain evidence="2 3">DSE2036</strain>
    </source>
</reference>
<feature type="compositionally biased region" description="Basic residues" evidence="1">
    <location>
        <begin position="39"/>
        <end position="51"/>
    </location>
</feature>
<evidence type="ECO:0000256" key="1">
    <source>
        <dbReference type="SAM" id="MobiDB-lite"/>
    </source>
</evidence>
<evidence type="ECO:0000313" key="2">
    <source>
        <dbReference type="EMBL" id="PVH99855.1"/>
    </source>
</evidence>
<dbReference type="EMBL" id="KZ805384">
    <property type="protein sequence ID" value="PVH99855.1"/>
    <property type="molecule type" value="Genomic_DNA"/>
</dbReference>
<organism evidence="2 3">
    <name type="scientific">Periconia macrospinosa</name>
    <dbReference type="NCBI Taxonomy" id="97972"/>
    <lineage>
        <taxon>Eukaryota</taxon>
        <taxon>Fungi</taxon>
        <taxon>Dikarya</taxon>
        <taxon>Ascomycota</taxon>
        <taxon>Pezizomycotina</taxon>
        <taxon>Dothideomycetes</taxon>
        <taxon>Pleosporomycetidae</taxon>
        <taxon>Pleosporales</taxon>
        <taxon>Massarineae</taxon>
        <taxon>Periconiaceae</taxon>
        <taxon>Periconia</taxon>
    </lineage>
</organism>
<name>A0A2V1DPF8_9PLEO</name>
<evidence type="ECO:0000313" key="3">
    <source>
        <dbReference type="Proteomes" id="UP000244855"/>
    </source>
</evidence>
<feature type="compositionally biased region" description="Basic and acidic residues" evidence="1">
    <location>
        <begin position="26"/>
        <end position="38"/>
    </location>
</feature>
<dbReference type="AlphaFoldDB" id="A0A2V1DPF8"/>
<feature type="compositionally biased region" description="Polar residues" evidence="1">
    <location>
        <begin position="132"/>
        <end position="146"/>
    </location>
</feature>
<feature type="compositionally biased region" description="Basic and acidic residues" evidence="1">
    <location>
        <begin position="119"/>
        <end position="130"/>
    </location>
</feature>
<feature type="compositionally biased region" description="Polar residues" evidence="1">
    <location>
        <begin position="81"/>
        <end position="92"/>
    </location>
</feature>
<gene>
    <name evidence="2" type="ORF">DM02DRAFT_629070</name>
</gene>
<dbReference type="Proteomes" id="UP000244855">
    <property type="component" value="Unassembled WGS sequence"/>
</dbReference>
<feature type="compositionally biased region" description="Basic and acidic residues" evidence="1">
    <location>
        <begin position="52"/>
        <end position="61"/>
    </location>
</feature>
<keyword evidence="3" id="KW-1185">Reference proteome</keyword>
<proteinExistence type="predicted"/>
<feature type="compositionally biased region" description="Basic residues" evidence="1">
    <location>
        <begin position="103"/>
        <end position="118"/>
    </location>
</feature>
<protein>
    <submittedName>
        <fullName evidence="2">Uncharacterized protein</fullName>
    </submittedName>
</protein>